<dbReference type="VEuPathDB" id="FungiDB:GVI51_D01375"/>
<comment type="subcellular location">
    <subcellularLocation>
        <location evidence="1">Membrane raft</location>
        <topology evidence="1">Peripheral membrane protein</topology>
    </subcellularLocation>
</comment>
<dbReference type="EMBL" id="LLZZ01000130">
    <property type="protein sequence ID" value="KTB01730.1"/>
    <property type="molecule type" value="Genomic_DNA"/>
</dbReference>
<dbReference type="GO" id="GO:0051016">
    <property type="term" value="P:barbed-end actin filament capping"/>
    <property type="evidence" value="ECO:0007669"/>
    <property type="project" value="InterPro"/>
</dbReference>
<feature type="compositionally biased region" description="Polar residues" evidence="4">
    <location>
        <begin position="356"/>
        <end position="371"/>
    </location>
</feature>
<dbReference type="VEuPathDB" id="FungiDB:CAGL0D01474g"/>
<protein>
    <submittedName>
        <fullName evidence="5">Altered inheritance of mitochondria protein 3-1</fullName>
    </submittedName>
</protein>
<feature type="compositionally biased region" description="Low complexity" evidence="4">
    <location>
        <begin position="120"/>
        <end position="142"/>
    </location>
</feature>
<dbReference type="VEuPathDB" id="FungiDB:B1J91_D01474g"/>
<dbReference type="GO" id="GO:0045121">
    <property type="term" value="C:membrane raft"/>
    <property type="evidence" value="ECO:0007669"/>
    <property type="project" value="UniProtKB-SubCell"/>
</dbReference>
<proteinExistence type="inferred from homology"/>
<feature type="region of interest" description="Disordered" evidence="4">
    <location>
        <begin position="431"/>
        <end position="473"/>
    </location>
</feature>
<evidence type="ECO:0000256" key="3">
    <source>
        <dbReference type="ARBA" id="ARBA00023136"/>
    </source>
</evidence>
<dbReference type="Pfam" id="PF17096">
    <property type="entry name" value="AIM3"/>
    <property type="match status" value="1"/>
</dbReference>
<feature type="region of interest" description="Disordered" evidence="4">
    <location>
        <begin position="487"/>
        <end position="563"/>
    </location>
</feature>
<accession>A0A0W0DC05</accession>
<feature type="compositionally biased region" description="Polar residues" evidence="4">
    <location>
        <begin position="319"/>
        <end position="328"/>
    </location>
</feature>
<evidence type="ECO:0000256" key="4">
    <source>
        <dbReference type="SAM" id="MobiDB-lite"/>
    </source>
</evidence>
<keyword evidence="3" id="KW-0472">Membrane</keyword>
<feature type="region of interest" description="Disordered" evidence="4">
    <location>
        <begin position="19"/>
        <end position="99"/>
    </location>
</feature>
<dbReference type="GO" id="GO:0030479">
    <property type="term" value="C:actin cortical patch"/>
    <property type="evidence" value="ECO:0007669"/>
    <property type="project" value="InterPro"/>
</dbReference>
<evidence type="ECO:0000256" key="2">
    <source>
        <dbReference type="ARBA" id="ARBA00005311"/>
    </source>
</evidence>
<evidence type="ECO:0000313" key="6">
    <source>
        <dbReference type="Proteomes" id="UP000054886"/>
    </source>
</evidence>
<comment type="caution">
    <text evidence="5">The sequence shown here is derived from an EMBL/GenBank/DDBJ whole genome shotgun (WGS) entry which is preliminary data.</text>
</comment>
<feature type="compositionally biased region" description="Polar residues" evidence="4">
    <location>
        <begin position="406"/>
        <end position="419"/>
    </location>
</feature>
<dbReference type="InterPro" id="IPR031370">
    <property type="entry name" value="Aim3"/>
</dbReference>
<feature type="region of interest" description="Disordered" evidence="4">
    <location>
        <begin position="116"/>
        <end position="142"/>
    </location>
</feature>
<feature type="compositionally biased region" description="Polar residues" evidence="4">
    <location>
        <begin position="512"/>
        <end position="533"/>
    </location>
</feature>
<evidence type="ECO:0000256" key="1">
    <source>
        <dbReference type="ARBA" id="ARBA00004256"/>
    </source>
</evidence>
<comment type="similarity">
    <text evidence="2">Belongs to the AIM3 family.</text>
</comment>
<feature type="compositionally biased region" description="Basic and acidic residues" evidence="4">
    <location>
        <begin position="37"/>
        <end position="58"/>
    </location>
</feature>
<evidence type="ECO:0000313" key="5">
    <source>
        <dbReference type="EMBL" id="KTB01730.1"/>
    </source>
</evidence>
<feature type="region of interest" description="Disordered" evidence="4">
    <location>
        <begin position="154"/>
        <end position="194"/>
    </location>
</feature>
<sequence>MDSLKSGLATAGKFTYKGTKTVAKAGYNTSKKHMHKKDKDTHHTDHHEEDEYSEDYHTPRSVNTLRDPSSFPPPPTRSGQAGHVAGNTAGSIAGNYSGYSQPTAAANNTISYNAQAQNTPYSSPAQQQPVSPQPPVQNSQYNPTQNYAIQQPQQPAGTNANYSYGNQQHPAGQAPIVNSITPNHQYNANNTFQSNLPNQQLNVAAPTQSTNNNFNQMAANNTYTNSAQVAYNSQQQQLQQNSQQNTYSNAPYQVQAQAAYNPLPQQQQQQQQQPEYNTQLQQNQQLHNQQAYGQQQQIYSNNTQPQYVSQTQQTSYTQNAPPQQTRSPEQPVYGQGITPPVQANAYRPMPSIPPDVNQTAITSTNSANEALQNRIPMNNVDLSSLPPPPTHRDRGRASVENETIDENMQTNNSTIDSSSVASADINNNSIRNIPAPAVGPPGAATRAVPPPPPRRTTSQSMSTNSVVETSPGINSIEQINNYYDGTYAGHSANERPPITNTLKRGTPPLPRPSTSTKMNTQPNPQTPISPSRDTNMDLQRRSTVSSIQSSNRPMPDPPIRKDNIQENNIESKQVNQEVNSQMSVSNIGIGDITSELQHIKLKSVGNSYEREIHGEAATEVVHNKPLKKKPPTVPKKKDSLKGKAPPPVPKKKPTLTSFVHS</sequence>
<feature type="region of interest" description="Disordered" evidence="4">
    <location>
        <begin position="615"/>
        <end position="661"/>
    </location>
</feature>
<dbReference type="VEuPathDB" id="FungiDB:GWK60_D01595"/>
<feature type="compositionally biased region" description="Basic and acidic residues" evidence="4">
    <location>
        <begin position="390"/>
        <end position="399"/>
    </location>
</feature>
<feature type="compositionally biased region" description="Low complexity" evidence="4">
    <location>
        <begin position="434"/>
        <end position="447"/>
    </location>
</feature>
<reference evidence="5 6" key="1">
    <citation type="submission" date="2015-10" db="EMBL/GenBank/DDBJ databases">
        <title>Draft genomes sequences of Candida glabrata isolates 1A, 1B, 2A, 2B, 3A and 3B.</title>
        <authorList>
            <person name="Haavelsrud O.E."/>
            <person name="Gaustad P."/>
        </authorList>
    </citation>
    <scope>NUCLEOTIDE SEQUENCE [LARGE SCALE GENOMIC DNA]</scope>
    <source>
        <strain evidence="5">910700640</strain>
    </source>
</reference>
<feature type="compositionally biased region" description="Polar residues" evidence="4">
    <location>
        <begin position="458"/>
        <end position="473"/>
    </location>
</feature>
<dbReference type="Proteomes" id="UP000054886">
    <property type="component" value="Unassembled WGS sequence"/>
</dbReference>
<gene>
    <name evidence="5" type="ORF">AO440_000671</name>
</gene>
<dbReference type="AlphaFoldDB" id="A0A0W0DC05"/>
<feature type="compositionally biased region" description="Polar residues" evidence="4">
    <location>
        <begin position="541"/>
        <end position="552"/>
    </location>
</feature>
<feature type="region of interest" description="Disordered" evidence="4">
    <location>
        <begin position="263"/>
        <end position="419"/>
    </location>
</feature>
<organism evidence="5 6">
    <name type="scientific">Candida glabrata</name>
    <name type="common">Yeast</name>
    <name type="synonym">Torulopsis glabrata</name>
    <dbReference type="NCBI Taxonomy" id="5478"/>
    <lineage>
        <taxon>Eukaryota</taxon>
        <taxon>Fungi</taxon>
        <taxon>Dikarya</taxon>
        <taxon>Ascomycota</taxon>
        <taxon>Saccharomycotina</taxon>
        <taxon>Saccharomycetes</taxon>
        <taxon>Saccharomycetales</taxon>
        <taxon>Saccharomycetaceae</taxon>
        <taxon>Nakaseomyces</taxon>
    </lineage>
</organism>
<name>A0A0W0DC05_CANGB</name>
<feature type="compositionally biased region" description="Low complexity" evidence="4">
    <location>
        <begin position="263"/>
        <end position="318"/>
    </location>
</feature>